<evidence type="ECO:0000313" key="1">
    <source>
        <dbReference type="EMBL" id="DAD68231.1"/>
    </source>
</evidence>
<dbReference type="EMBL" id="BK014697">
    <property type="protein sequence ID" value="DAD68231.1"/>
    <property type="molecule type" value="Genomic_DNA"/>
</dbReference>
<protein>
    <recommendedName>
        <fullName evidence="2">Tail fiber protein</fullName>
    </recommendedName>
</protein>
<reference evidence="1" key="1">
    <citation type="journal article" date="2021" name="Proc. Natl. Acad. Sci. U.S.A.">
        <title>A Catalog of Tens of Thousands of Viruses from Human Metagenomes Reveals Hidden Associations with Chronic Diseases.</title>
        <authorList>
            <person name="Tisza M.J."/>
            <person name="Buck C.B."/>
        </authorList>
    </citation>
    <scope>NUCLEOTIDE SEQUENCE</scope>
    <source>
        <strain evidence="1">Ctb8U30</strain>
    </source>
</reference>
<organism evidence="1">
    <name type="scientific">Siphoviridae sp. ctb8U30</name>
    <dbReference type="NCBI Taxonomy" id="2823588"/>
    <lineage>
        <taxon>Viruses</taxon>
        <taxon>Duplodnaviria</taxon>
        <taxon>Heunggongvirae</taxon>
        <taxon>Uroviricota</taxon>
        <taxon>Caudoviricetes</taxon>
    </lineage>
</organism>
<accession>A0A8S5LE61</accession>
<sequence>MITPLSTLKRWFSNFMKPNQEHFWAIFDSFRHKSEKVPMGDIDGLTTALEGTASAEQLQNHLRDSHAHSELLDKKVDKVPGKMLSSNDFTNEQRAKLEGLRNVDISQLLPKGSYTGTAQNLKELIDNIMRILQSPDTELDELREIVAYIKQNKRTLDTLGISNIAGLQEALRGKAPTDHHHDDRYSRLGHTHTEYAYRTHRHRWDDIDGKPSLNYLPLVGGTLTGNVVLTNQAIFKKGNPISGYIVDCFAANNNTNSKTNPIYVIGENYKPTDDALATMYGIGYTTNNAKFINGEDLGFPAVNEISGWGLYIAAVGKARHFLDANTGNSYQFGDSRANGFIKKGSSNDYVLLGGGGHKNMSEILPTHISVKNNVICNHSHNNSVIFIENNLAIQLKDLAHLDCVSFRKIYAGGAVTFSCTGKTIIYTGDNSFNGGDGSTAVVSIWNNKCYIDIRNV</sequence>
<evidence type="ECO:0008006" key="2">
    <source>
        <dbReference type="Google" id="ProtNLM"/>
    </source>
</evidence>
<proteinExistence type="predicted"/>
<name>A0A8S5LE61_9CAUD</name>